<dbReference type="Gene3D" id="3.40.30.10">
    <property type="entry name" value="Glutaredoxin"/>
    <property type="match status" value="1"/>
</dbReference>
<evidence type="ECO:0000313" key="4">
    <source>
        <dbReference type="EMBL" id="MBN7796099.1"/>
    </source>
</evidence>
<dbReference type="SUPFAM" id="SSF52833">
    <property type="entry name" value="Thioredoxin-like"/>
    <property type="match status" value="1"/>
</dbReference>
<feature type="binding site" evidence="2">
    <location>
        <position position="84"/>
    </location>
    <ligand>
        <name>Cu cation</name>
        <dbReference type="ChEBI" id="CHEBI:23378"/>
    </ligand>
</feature>
<accession>A0A939DDI5</accession>
<evidence type="ECO:0000256" key="2">
    <source>
        <dbReference type="PIRSR" id="PIRSR603782-1"/>
    </source>
</evidence>
<proteinExistence type="inferred from homology"/>
<protein>
    <submittedName>
        <fullName evidence="4">SCO family protein</fullName>
    </submittedName>
</protein>
<evidence type="ECO:0000256" key="3">
    <source>
        <dbReference type="PIRSR" id="PIRSR603782-2"/>
    </source>
</evidence>
<sequence>MRTALASLLVVCIATGTLAWATDGFRVLTSEQARRLAVSERPVAVPDVGLRMDNGARQSLRDLLHDEGARSIVGFFYSRCTSICITLGNDFRQLQQRIVDEGLEGRVKLLSISFDTQADTAAVLRDYRERMRARDNIWQIAAAQDGQELAVLLESFGVTVIDDGRGGFVHNSAYHIVNARGELEAIVDLAKPLAALRAARGRRHEA</sequence>
<dbReference type="Pfam" id="PF02630">
    <property type="entry name" value="SCO1-SenC"/>
    <property type="match status" value="1"/>
</dbReference>
<name>A0A939DDI5_9GAMM</name>
<feature type="disulfide bond" description="Redox-active" evidence="3">
    <location>
        <begin position="80"/>
        <end position="84"/>
    </location>
</feature>
<keyword evidence="2" id="KW-0186">Copper</keyword>
<reference evidence="4" key="1">
    <citation type="submission" date="2021-02" db="EMBL/GenBank/DDBJ databases">
        <title>PHA producing bacteria isolated from coastal sediment in Guangdong, Shenzhen.</title>
        <authorList>
            <person name="Zheng W."/>
            <person name="Yu S."/>
            <person name="Huang Y."/>
        </authorList>
    </citation>
    <scope>NUCLEOTIDE SEQUENCE</scope>
    <source>
        <strain evidence="4">TN14-10</strain>
    </source>
</reference>
<dbReference type="Proteomes" id="UP000664303">
    <property type="component" value="Unassembled WGS sequence"/>
</dbReference>
<keyword evidence="2" id="KW-0479">Metal-binding</keyword>
<organism evidence="4 5">
    <name type="scientific">Parahaliea mediterranea</name>
    <dbReference type="NCBI Taxonomy" id="651086"/>
    <lineage>
        <taxon>Bacteria</taxon>
        <taxon>Pseudomonadati</taxon>
        <taxon>Pseudomonadota</taxon>
        <taxon>Gammaproteobacteria</taxon>
        <taxon>Cellvibrionales</taxon>
        <taxon>Halieaceae</taxon>
        <taxon>Parahaliea</taxon>
    </lineage>
</organism>
<comment type="similarity">
    <text evidence="1">Belongs to the SCO1/2 family.</text>
</comment>
<comment type="caution">
    <text evidence="4">The sequence shown here is derived from an EMBL/GenBank/DDBJ whole genome shotgun (WGS) entry which is preliminary data.</text>
</comment>
<dbReference type="EMBL" id="JAFKCZ010000004">
    <property type="protein sequence ID" value="MBN7796099.1"/>
    <property type="molecule type" value="Genomic_DNA"/>
</dbReference>
<dbReference type="InterPro" id="IPR003782">
    <property type="entry name" value="SCO1/SenC"/>
</dbReference>
<feature type="binding site" evidence="2">
    <location>
        <position position="80"/>
    </location>
    <ligand>
        <name>Cu cation</name>
        <dbReference type="ChEBI" id="CHEBI:23378"/>
    </ligand>
</feature>
<dbReference type="AlphaFoldDB" id="A0A939DDI5"/>
<dbReference type="CDD" id="cd02968">
    <property type="entry name" value="SCO"/>
    <property type="match status" value="1"/>
</dbReference>
<keyword evidence="5" id="KW-1185">Reference proteome</keyword>
<evidence type="ECO:0000313" key="5">
    <source>
        <dbReference type="Proteomes" id="UP000664303"/>
    </source>
</evidence>
<dbReference type="GO" id="GO:0046872">
    <property type="term" value="F:metal ion binding"/>
    <property type="evidence" value="ECO:0007669"/>
    <property type="project" value="UniProtKB-KW"/>
</dbReference>
<gene>
    <name evidence="4" type="ORF">JYP50_05845</name>
</gene>
<evidence type="ECO:0000256" key="1">
    <source>
        <dbReference type="ARBA" id="ARBA00010996"/>
    </source>
</evidence>
<dbReference type="RefSeq" id="WP_206559546.1">
    <property type="nucleotide sequence ID" value="NZ_JAFKCZ010000004.1"/>
</dbReference>
<keyword evidence="3" id="KW-1015">Disulfide bond</keyword>
<dbReference type="InterPro" id="IPR036249">
    <property type="entry name" value="Thioredoxin-like_sf"/>
</dbReference>